<name>A0ACB8ZUR2_ARCLA</name>
<protein>
    <submittedName>
        <fullName evidence="1">Uncharacterized protein</fullName>
    </submittedName>
</protein>
<sequence>MIPSLGSPSVPHRRAATADAFSPLRSSLVSISASRRPLTLYAQVQMGPEVLGSILHQCSKTRSFRPGFSLHAAVVKMGREYDVIISNHVLNMYAKCGKIEFARQVFDSMPERNLVSWSAMVSGYDQAGKPLKAVELFSRMKVDQANEFVFASAISASASLLAGKIGKCIHAQSVTLGYADVSFVSNSLVSMYMKCGQCTDALSVFRSISEPNAVAYNAVITGLIENKQVQKAYGMFRLMCRKGLVPNRFSLVGLLGNCSTPNNVQIGLELHCLAIKLNLDSTAFVGNVLITMYSKFNLIEESEKIFWSIEEKDTFSWNTFIAACCHALDHSKGLSVFKKMLKTYGLTPDDFTYTSALAACSGLSSSLFGRQIHGNLIRTKLNHDVGVANSLVNMYAKCGSIKHAVTVFDRMAFHNLVSWNTLLAGFANHGLGKQAIEMFERMKELNVKPDSITFVALLAALNHSGLINDGKFYLNEMQETYGIPPKVEHVSCIVDLLGRARRVKEAEEYMERFSFGEDPIVLGCLLSACRMHGDLVIGKRTAERVLKIQEISTSPYVLLSNLYASESLWDGVAEARKQLKDSLLKKEPGHSLIEVKGIVEKFTVGRISHSRIEEIVGVLKVLSFSEDEVRWFC</sequence>
<organism evidence="1 2">
    <name type="scientific">Arctium lappa</name>
    <name type="common">Greater burdock</name>
    <name type="synonym">Lappa major</name>
    <dbReference type="NCBI Taxonomy" id="4217"/>
    <lineage>
        <taxon>Eukaryota</taxon>
        <taxon>Viridiplantae</taxon>
        <taxon>Streptophyta</taxon>
        <taxon>Embryophyta</taxon>
        <taxon>Tracheophyta</taxon>
        <taxon>Spermatophyta</taxon>
        <taxon>Magnoliopsida</taxon>
        <taxon>eudicotyledons</taxon>
        <taxon>Gunneridae</taxon>
        <taxon>Pentapetalae</taxon>
        <taxon>asterids</taxon>
        <taxon>campanulids</taxon>
        <taxon>Asterales</taxon>
        <taxon>Asteraceae</taxon>
        <taxon>Carduoideae</taxon>
        <taxon>Cardueae</taxon>
        <taxon>Arctiinae</taxon>
        <taxon>Arctium</taxon>
    </lineage>
</organism>
<keyword evidence="2" id="KW-1185">Reference proteome</keyword>
<evidence type="ECO:0000313" key="1">
    <source>
        <dbReference type="EMBL" id="KAI3701729.1"/>
    </source>
</evidence>
<reference evidence="2" key="1">
    <citation type="journal article" date="2022" name="Mol. Ecol. Resour.">
        <title>The genomes of chicory, endive, great burdock and yacon provide insights into Asteraceae palaeo-polyploidization history and plant inulin production.</title>
        <authorList>
            <person name="Fan W."/>
            <person name="Wang S."/>
            <person name="Wang H."/>
            <person name="Wang A."/>
            <person name="Jiang F."/>
            <person name="Liu H."/>
            <person name="Zhao H."/>
            <person name="Xu D."/>
            <person name="Zhang Y."/>
        </authorList>
    </citation>
    <scope>NUCLEOTIDE SEQUENCE [LARGE SCALE GENOMIC DNA]</scope>
    <source>
        <strain evidence="2">cv. Niubang</strain>
    </source>
</reference>
<dbReference type="EMBL" id="CM042055">
    <property type="protein sequence ID" value="KAI3701729.1"/>
    <property type="molecule type" value="Genomic_DNA"/>
</dbReference>
<gene>
    <name evidence="1" type="ORF">L6452_27023</name>
</gene>
<dbReference type="Proteomes" id="UP001055879">
    <property type="component" value="Linkage Group LG09"/>
</dbReference>
<reference evidence="1 2" key="2">
    <citation type="journal article" date="2022" name="Mol. Ecol. Resour.">
        <title>The genomes of chicory, endive, great burdock and yacon provide insights into Asteraceae paleo-polyploidization history and plant inulin production.</title>
        <authorList>
            <person name="Fan W."/>
            <person name="Wang S."/>
            <person name="Wang H."/>
            <person name="Wang A."/>
            <person name="Jiang F."/>
            <person name="Liu H."/>
            <person name="Zhao H."/>
            <person name="Xu D."/>
            <person name="Zhang Y."/>
        </authorList>
    </citation>
    <scope>NUCLEOTIDE SEQUENCE [LARGE SCALE GENOMIC DNA]</scope>
    <source>
        <strain evidence="2">cv. Niubang</strain>
    </source>
</reference>
<evidence type="ECO:0000313" key="2">
    <source>
        <dbReference type="Proteomes" id="UP001055879"/>
    </source>
</evidence>
<accession>A0ACB8ZUR2</accession>
<proteinExistence type="predicted"/>
<comment type="caution">
    <text evidence="1">The sequence shown here is derived from an EMBL/GenBank/DDBJ whole genome shotgun (WGS) entry which is preliminary data.</text>
</comment>